<evidence type="ECO:0000313" key="2">
    <source>
        <dbReference type="EMBL" id="GFQ80014.1"/>
    </source>
</evidence>
<dbReference type="Proteomes" id="UP000887116">
    <property type="component" value="Unassembled WGS sequence"/>
</dbReference>
<evidence type="ECO:0000256" key="1">
    <source>
        <dbReference type="SAM" id="SignalP"/>
    </source>
</evidence>
<gene>
    <name evidence="2" type="ORF">TNCT_113691</name>
</gene>
<evidence type="ECO:0000313" key="3">
    <source>
        <dbReference type="Proteomes" id="UP000887116"/>
    </source>
</evidence>
<feature type="chain" id="PRO_5036497873" evidence="1">
    <location>
        <begin position="21"/>
        <end position="109"/>
    </location>
</feature>
<name>A0A8X6KP08_TRICU</name>
<dbReference type="AlphaFoldDB" id="A0A8X6KP08"/>
<keyword evidence="1" id="KW-0732">Signal</keyword>
<dbReference type="OrthoDB" id="10453025at2759"/>
<protein>
    <submittedName>
        <fullName evidence="2">Uncharacterized protein</fullName>
    </submittedName>
</protein>
<organism evidence="2 3">
    <name type="scientific">Trichonephila clavata</name>
    <name type="common">Joro spider</name>
    <name type="synonym">Nephila clavata</name>
    <dbReference type="NCBI Taxonomy" id="2740835"/>
    <lineage>
        <taxon>Eukaryota</taxon>
        <taxon>Metazoa</taxon>
        <taxon>Ecdysozoa</taxon>
        <taxon>Arthropoda</taxon>
        <taxon>Chelicerata</taxon>
        <taxon>Arachnida</taxon>
        <taxon>Araneae</taxon>
        <taxon>Araneomorphae</taxon>
        <taxon>Entelegynae</taxon>
        <taxon>Araneoidea</taxon>
        <taxon>Nephilidae</taxon>
        <taxon>Trichonephila</taxon>
    </lineage>
</organism>
<keyword evidence="3" id="KW-1185">Reference proteome</keyword>
<feature type="signal peptide" evidence="1">
    <location>
        <begin position="1"/>
        <end position="20"/>
    </location>
</feature>
<proteinExistence type="predicted"/>
<comment type="caution">
    <text evidence="2">The sequence shown here is derived from an EMBL/GenBank/DDBJ whole genome shotgun (WGS) entry which is preliminary data.</text>
</comment>
<dbReference type="EMBL" id="BMAO01012255">
    <property type="protein sequence ID" value="GFQ80014.1"/>
    <property type="molecule type" value="Genomic_DNA"/>
</dbReference>
<accession>A0A8X6KP08</accession>
<sequence>MAGYVLWLLYLFLLQGLSLSLPSNDRNSQSSLQQQSLNSSHLIHKNEPEQNIIHLRMKRQKNNWSNGVSYRFCQLFNCSPNVIESSKKSNKCNKGHTYDMRSKKCRKTF</sequence>
<reference evidence="2" key="1">
    <citation type="submission" date="2020-07" db="EMBL/GenBank/DDBJ databases">
        <title>Multicomponent nature underlies the extraordinary mechanical properties of spider dragline silk.</title>
        <authorList>
            <person name="Kono N."/>
            <person name="Nakamura H."/>
            <person name="Mori M."/>
            <person name="Yoshida Y."/>
            <person name="Ohtoshi R."/>
            <person name="Malay A.D."/>
            <person name="Moran D.A.P."/>
            <person name="Tomita M."/>
            <person name="Numata K."/>
            <person name="Arakawa K."/>
        </authorList>
    </citation>
    <scope>NUCLEOTIDE SEQUENCE</scope>
</reference>